<evidence type="ECO:0000313" key="1">
    <source>
        <dbReference type="EMBL" id="OLQ13392.1"/>
    </source>
</evidence>
<reference evidence="1 2" key="1">
    <citation type="submission" date="2016-02" db="EMBL/GenBank/DDBJ databases">
        <title>Genome analysis of coral dinoflagellate symbionts highlights evolutionary adaptations to a symbiotic lifestyle.</title>
        <authorList>
            <person name="Aranda M."/>
            <person name="Li Y."/>
            <person name="Liew Y.J."/>
            <person name="Baumgarten S."/>
            <person name="Simakov O."/>
            <person name="Wilson M."/>
            <person name="Piel J."/>
            <person name="Ashoor H."/>
            <person name="Bougouffa S."/>
            <person name="Bajic V.B."/>
            <person name="Ryu T."/>
            <person name="Ravasi T."/>
            <person name="Bayer T."/>
            <person name="Micklem G."/>
            <person name="Kim H."/>
            <person name="Bhak J."/>
            <person name="Lajeunesse T.C."/>
            <person name="Voolstra C.R."/>
        </authorList>
    </citation>
    <scope>NUCLEOTIDE SEQUENCE [LARGE SCALE GENOMIC DNA]</scope>
    <source>
        <strain evidence="1 2">CCMP2467</strain>
    </source>
</reference>
<dbReference type="OrthoDB" id="10271563at2759"/>
<comment type="caution">
    <text evidence="1">The sequence shown here is derived from an EMBL/GenBank/DDBJ whole genome shotgun (WGS) entry which is preliminary data.</text>
</comment>
<dbReference type="Proteomes" id="UP000186817">
    <property type="component" value="Unassembled WGS sequence"/>
</dbReference>
<evidence type="ECO:0000313" key="2">
    <source>
        <dbReference type="Proteomes" id="UP000186817"/>
    </source>
</evidence>
<protein>
    <submittedName>
        <fullName evidence="1">Uncharacterized protein</fullName>
    </submittedName>
</protein>
<organism evidence="1 2">
    <name type="scientific">Symbiodinium microadriaticum</name>
    <name type="common">Dinoflagellate</name>
    <name type="synonym">Zooxanthella microadriatica</name>
    <dbReference type="NCBI Taxonomy" id="2951"/>
    <lineage>
        <taxon>Eukaryota</taxon>
        <taxon>Sar</taxon>
        <taxon>Alveolata</taxon>
        <taxon>Dinophyceae</taxon>
        <taxon>Suessiales</taxon>
        <taxon>Symbiodiniaceae</taxon>
        <taxon>Symbiodinium</taxon>
    </lineage>
</organism>
<dbReference type="EMBL" id="LSRX01000029">
    <property type="protein sequence ID" value="OLQ13392.1"/>
    <property type="molecule type" value="Genomic_DNA"/>
</dbReference>
<proteinExistence type="predicted"/>
<dbReference type="AlphaFoldDB" id="A0A1Q9F1C7"/>
<name>A0A1Q9F1C7_SYMMI</name>
<keyword evidence="2" id="KW-1185">Reference proteome</keyword>
<accession>A0A1Q9F1C7</accession>
<sequence>MTHGSLSLSEWEKVLKVAKPDLPPESAHALWTALLGEEKLYMDTDVFERFVFEHLRATRRTFLHAEAAVTSEVLARLEENQTVRVLADKTVEGDWQIVAGSILRTRVSCGGQDNTVHLEADLIDLYAYSQLIMVT</sequence>
<gene>
    <name evidence="1" type="ORF">AK812_SmicGene2583</name>
</gene>